<feature type="domain" description="NADAR" evidence="1">
    <location>
        <begin position="18"/>
        <end position="163"/>
    </location>
</feature>
<sequence length="167" mass="19554">MSLHNEKFYENEAGVYFKSGYPSQWFISHFVIDDVEYNCCEQYMMAQKAVVFEDFESHFRIMNLAEPKEQKSIGRLVKNFDEDKWNAVADEVVYKANLAKFSQNPELRQKLLETNDKIFVECSPYDKIWGNGLNISETLVTPMNEWKGTNRLGKAIMRVRATLQECN</sequence>
<protein>
    <recommendedName>
        <fullName evidence="1">NADAR domain-containing protein</fullName>
    </recommendedName>
</protein>
<name>A0A6C0LGB5_9ZZZZ</name>
<dbReference type="AlphaFoldDB" id="A0A6C0LGB5"/>
<proteinExistence type="predicted"/>
<evidence type="ECO:0000313" key="2">
    <source>
        <dbReference type="EMBL" id="QHU29460.1"/>
    </source>
</evidence>
<evidence type="ECO:0000259" key="1">
    <source>
        <dbReference type="Pfam" id="PF08719"/>
    </source>
</evidence>
<dbReference type="SUPFAM" id="SSF143990">
    <property type="entry name" value="YbiA-like"/>
    <property type="match status" value="1"/>
</dbReference>
<dbReference type="CDD" id="cd15457">
    <property type="entry name" value="NADAR"/>
    <property type="match status" value="1"/>
</dbReference>
<dbReference type="EMBL" id="MN740489">
    <property type="protein sequence ID" value="QHU29460.1"/>
    <property type="molecule type" value="Genomic_DNA"/>
</dbReference>
<accession>A0A6C0LGB5</accession>
<dbReference type="InterPro" id="IPR037238">
    <property type="entry name" value="YbiA-like_sf"/>
</dbReference>
<reference evidence="2" key="1">
    <citation type="journal article" date="2020" name="Nature">
        <title>Giant virus diversity and host interactions through global metagenomics.</title>
        <authorList>
            <person name="Schulz F."/>
            <person name="Roux S."/>
            <person name="Paez-Espino D."/>
            <person name="Jungbluth S."/>
            <person name="Walsh D.A."/>
            <person name="Denef V.J."/>
            <person name="McMahon K.D."/>
            <person name="Konstantinidis K.T."/>
            <person name="Eloe-Fadrosh E.A."/>
            <person name="Kyrpides N.C."/>
            <person name="Woyke T."/>
        </authorList>
    </citation>
    <scope>NUCLEOTIDE SEQUENCE</scope>
    <source>
        <strain evidence="2">GVMAG-M-3300027804-48</strain>
    </source>
</reference>
<dbReference type="NCBIfam" id="TIGR02464">
    <property type="entry name" value="ribofla_fusion"/>
    <property type="match status" value="1"/>
</dbReference>
<dbReference type="InterPro" id="IPR012816">
    <property type="entry name" value="NADAR"/>
</dbReference>
<organism evidence="2">
    <name type="scientific">viral metagenome</name>
    <dbReference type="NCBI Taxonomy" id="1070528"/>
    <lineage>
        <taxon>unclassified sequences</taxon>
        <taxon>metagenomes</taxon>
        <taxon>organismal metagenomes</taxon>
    </lineage>
</organism>
<dbReference type="Pfam" id="PF08719">
    <property type="entry name" value="NADAR"/>
    <property type="match status" value="1"/>
</dbReference>
<dbReference type="Gene3D" id="1.10.357.40">
    <property type="entry name" value="YbiA-like"/>
    <property type="match status" value="1"/>
</dbReference>